<dbReference type="Proteomes" id="UP000230750">
    <property type="component" value="Unassembled WGS sequence"/>
</dbReference>
<dbReference type="InterPro" id="IPR033116">
    <property type="entry name" value="TRYPSIN_SER"/>
</dbReference>
<name>A0A2G8L6Q6_STIJA</name>
<dbReference type="Gene3D" id="4.10.400.10">
    <property type="entry name" value="Low-density Lipoprotein Receptor"/>
    <property type="match status" value="5"/>
</dbReference>
<sequence length="544" mass="60006">MASSCVLGFMVHIMFLGVSSACAPTSVRSNLQITRPSYFKVRECGQRPLYQDMRRRKRVTNGDEARIGQWPWHVNIQENGRPPCSGVLIDSDWVVTAAHCFYDKWPKRKLATAADLTVTAGTLNSGADSSPHSKTTAEVRLVTDVFMHPLHAAESSLDNYDFIILKLAEPFILGPYIQTACIQIEDDAFEPGAECYAAGWGQYYISNTEHSSDSLQYSSVPLLSQTECKSYARNVSRYQLSLVTDQKLCAGVWNGDNYGPCKGDSGGALVCYENTSRSWFVTGVVSHGPKCGEVGFYTKVYAMLAFVDKVLSGGFTNDNYTCSDGIGKIPVERKCDGEPDCADDSDETHCECTENQFQCDNGICQMLAHRCDTKNDCGDLSDEVDCEYFQCHSNQENISKNQVCDGVIDCKNDTSDEDPDLCECNTSSHFQCPNGPCIPLSWTCDGQEDCITTDMDEVNCTTACREGYFACNNGKCTHTSNRCDRGHDCDDRSDELNCNLDPCPEGTAECGPISKDCLNLTMFSCDRETTESLCHSGDTTCLSY</sequence>
<feature type="disulfide bond" evidence="6">
    <location>
        <begin position="483"/>
        <end position="498"/>
    </location>
</feature>
<evidence type="ECO:0000256" key="4">
    <source>
        <dbReference type="ARBA" id="ARBA00023157"/>
    </source>
</evidence>
<dbReference type="Gene3D" id="2.40.10.10">
    <property type="entry name" value="Trypsin-like serine proteases"/>
    <property type="match status" value="1"/>
</dbReference>
<keyword evidence="4 6" id="KW-1015">Disulfide bond</keyword>
<keyword evidence="10" id="KW-0449">Lipoprotein</keyword>
<gene>
    <name evidence="10" type="ORF">BSL78_07147</name>
</gene>
<feature type="signal peptide" evidence="8">
    <location>
        <begin position="1"/>
        <end position="21"/>
    </location>
</feature>
<feature type="chain" id="PRO_5013681358" evidence="8">
    <location>
        <begin position="22"/>
        <end position="544"/>
    </location>
</feature>
<evidence type="ECO:0000256" key="5">
    <source>
        <dbReference type="ARBA" id="ARBA00023180"/>
    </source>
</evidence>
<dbReference type="PROSITE" id="PS50068">
    <property type="entry name" value="LDLRA_2"/>
    <property type="match status" value="4"/>
</dbReference>
<keyword evidence="7" id="KW-0645">Protease</keyword>
<dbReference type="PROSITE" id="PS50240">
    <property type="entry name" value="TRYPSIN_DOM"/>
    <property type="match status" value="1"/>
</dbReference>
<dbReference type="GO" id="GO:0005576">
    <property type="term" value="C:extracellular region"/>
    <property type="evidence" value="ECO:0007669"/>
    <property type="project" value="UniProtKB-SubCell"/>
</dbReference>
<dbReference type="SMART" id="SM00192">
    <property type="entry name" value="LDLa"/>
    <property type="match status" value="5"/>
</dbReference>
<dbReference type="Pfam" id="PF00089">
    <property type="entry name" value="Trypsin"/>
    <property type="match status" value="1"/>
</dbReference>
<keyword evidence="7" id="KW-0378">Hydrolase</keyword>
<dbReference type="AlphaFoldDB" id="A0A2G8L6Q6"/>
<dbReference type="GO" id="GO:0004252">
    <property type="term" value="F:serine-type endopeptidase activity"/>
    <property type="evidence" value="ECO:0007669"/>
    <property type="project" value="InterPro"/>
</dbReference>
<evidence type="ECO:0000256" key="6">
    <source>
        <dbReference type="PROSITE-ProRule" id="PRU00124"/>
    </source>
</evidence>
<dbReference type="InterPro" id="IPR001254">
    <property type="entry name" value="Trypsin_dom"/>
</dbReference>
<dbReference type="InterPro" id="IPR043504">
    <property type="entry name" value="Peptidase_S1_PA_chymotrypsin"/>
</dbReference>
<dbReference type="FunFam" id="2.40.10.10:FF:000054">
    <property type="entry name" value="Complement C1r subcomponent"/>
    <property type="match status" value="1"/>
</dbReference>
<dbReference type="PRINTS" id="PR00261">
    <property type="entry name" value="LDLRECEPTOR"/>
</dbReference>
<protein>
    <submittedName>
        <fullName evidence="10">Putative low-density lipoprotein receptor-related protein 8</fullName>
    </submittedName>
</protein>
<keyword evidence="11" id="KW-1185">Reference proteome</keyword>
<evidence type="ECO:0000256" key="2">
    <source>
        <dbReference type="ARBA" id="ARBA00022525"/>
    </source>
</evidence>
<organism evidence="10 11">
    <name type="scientific">Stichopus japonicus</name>
    <name type="common">Sea cucumber</name>
    <dbReference type="NCBI Taxonomy" id="307972"/>
    <lineage>
        <taxon>Eukaryota</taxon>
        <taxon>Metazoa</taxon>
        <taxon>Echinodermata</taxon>
        <taxon>Eleutherozoa</taxon>
        <taxon>Echinozoa</taxon>
        <taxon>Holothuroidea</taxon>
        <taxon>Aspidochirotacea</taxon>
        <taxon>Aspidochirotida</taxon>
        <taxon>Stichopodidae</taxon>
        <taxon>Apostichopus</taxon>
    </lineage>
</organism>
<evidence type="ECO:0000256" key="7">
    <source>
        <dbReference type="RuleBase" id="RU363034"/>
    </source>
</evidence>
<feature type="domain" description="Peptidase S1" evidence="9">
    <location>
        <begin position="59"/>
        <end position="312"/>
    </location>
</feature>
<dbReference type="EMBL" id="MRZV01000194">
    <property type="protein sequence ID" value="PIK55951.1"/>
    <property type="molecule type" value="Genomic_DNA"/>
</dbReference>
<keyword evidence="7" id="KW-0720">Serine protease</keyword>
<proteinExistence type="predicted"/>
<dbReference type="CDD" id="cd00190">
    <property type="entry name" value="Tryp_SPc"/>
    <property type="match status" value="1"/>
</dbReference>
<dbReference type="InterPro" id="IPR036055">
    <property type="entry name" value="LDL_receptor-like_sf"/>
</dbReference>
<feature type="disulfide bond" evidence="6">
    <location>
        <begin position="464"/>
        <end position="476"/>
    </location>
</feature>
<comment type="subcellular location">
    <subcellularLocation>
        <location evidence="1">Secreted</location>
    </subcellularLocation>
</comment>
<keyword evidence="2" id="KW-0964">Secreted</keyword>
<feature type="disulfide bond" evidence="6">
    <location>
        <begin position="371"/>
        <end position="386"/>
    </location>
</feature>
<dbReference type="CDD" id="cd00112">
    <property type="entry name" value="LDLa"/>
    <property type="match status" value="4"/>
</dbReference>
<dbReference type="InterPro" id="IPR018114">
    <property type="entry name" value="TRYPSIN_HIS"/>
</dbReference>
<dbReference type="Pfam" id="PF00057">
    <property type="entry name" value="Ldl_recept_a"/>
    <property type="match status" value="4"/>
</dbReference>
<dbReference type="SMART" id="SM00020">
    <property type="entry name" value="Tryp_SPc"/>
    <property type="match status" value="1"/>
</dbReference>
<feature type="disulfide bond" evidence="6">
    <location>
        <begin position="335"/>
        <end position="350"/>
    </location>
</feature>
<dbReference type="PANTHER" id="PTHR24252:SF20">
    <property type="entry name" value="LOW QUALITY PROTEIN: TRANSMEMBRANE PROTEASE SERINE 6"/>
    <property type="match status" value="1"/>
</dbReference>
<evidence type="ECO:0000256" key="1">
    <source>
        <dbReference type="ARBA" id="ARBA00004613"/>
    </source>
</evidence>
<dbReference type="PROSITE" id="PS00135">
    <property type="entry name" value="TRYPSIN_SER"/>
    <property type="match status" value="1"/>
</dbReference>
<feature type="disulfide bond" evidence="6">
    <location>
        <begin position="471"/>
        <end position="489"/>
    </location>
</feature>
<comment type="caution">
    <text evidence="10">The sequence shown here is derived from an EMBL/GenBank/DDBJ whole genome shotgun (WGS) entry which is preliminary data.</text>
</comment>
<dbReference type="InterPro" id="IPR009003">
    <property type="entry name" value="Peptidase_S1_PA"/>
</dbReference>
<dbReference type="SUPFAM" id="SSF57424">
    <property type="entry name" value="LDL receptor-like module"/>
    <property type="match status" value="4"/>
</dbReference>
<keyword evidence="10" id="KW-0675">Receptor</keyword>
<feature type="disulfide bond" evidence="6">
    <location>
        <begin position="352"/>
        <end position="364"/>
    </location>
</feature>
<accession>A0A2G8L6Q6</accession>
<evidence type="ECO:0000256" key="3">
    <source>
        <dbReference type="ARBA" id="ARBA00022729"/>
    </source>
</evidence>
<dbReference type="SUPFAM" id="SSF50494">
    <property type="entry name" value="Trypsin-like serine proteases"/>
    <property type="match status" value="1"/>
</dbReference>
<dbReference type="InterPro" id="IPR002172">
    <property type="entry name" value="LDrepeatLR_classA_rpt"/>
</dbReference>
<feature type="disulfide bond" evidence="6">
    <location>
        <begin position="432"/>
        <end position="450"/>
    </location>
</feature>
<feature type="disulfide bond" evidence="6">
    <location>
        <begin position="359"/>
        <end position="377"/>
    </location>
</feature>
<dbReference type="GO" id="GO:0006508">
    <property type="term" value="P:proteolysis"/>
    <property type="evidence" value="ECO:0007669"/>
    <property type="project" value="UniProtKB-KW"/>
</dbReference>
<dbReference type="STRING" id="307972.A0A2G8L6Q6"/>
<evidence type="ECO:0000259" key="9">
    <source>
        <dbReference type="PROSITE" id="PS50240"/>
    </source>
</evidence>
<evidence type="ECO:0000313" key="10">
    <source>
        <dbReference type="EMBL" id="PIK55951.1"/>
    </source>
</evidence>
<evidence type="ECO:0000313" key="11">
    <source>
        <dbReference type="Proteomes" id="UP000230750"/>
    </source>
</evidence>
<keyword evidence="5" id="KW-0325">Glycoprotein</keyword>
<keyword evidence="3 8" id="KW-0732">Signal</keyword>
<reference evidence="10 11" key="1">
    <citation type="journal article" date="2017" name="PLoS Biol.">
        <title>The sea cucumber genome provides insights into morphological evolution and visceral regeneration.</title>
        <authorList>
            <person name="Zhang X."/>
            <person name="Sun L."/>
            <person name="Yuan J."/>
            <person name="Sun Y."/>
            <person name="Gao Y."/>
            <person name="Zhang L."/>
            <person name="Li S."/>
            <person name="Dai H."/>
            <person name="Hamel J.F."/>
            <person name="Liu C."/>
            <person name="Yu Y."/>
            <person name="Liu S."/>
            <person name="Lin W."/>
            <person name="Guo K."/>
            <person name="Jin S."/>
            <person name="Xu P."/>
            <person name="Storey K.B."/>
            <person name="Huan P."/>
            <person name="Zhang T."/>
            <person name="Zhou Y."/>
            <person name="Zhang J."/>
            <person name="Lin C."/>
            <person name="Li X."/>
            <person name="Xing L."/>
            <person name="Huo D."/>
            <person name="Sun M."/>
            <person name="Wang L."/>
            <person name="Mercier A."/>
            <person name="Li F."/>
            <person name="Yang H."/>
            <person name="Xiang J."/>
        </authorList>
    </citation>
    <scope>NUCLEOTIDE SEQUENCE [LARGE SCALE GENOMIC DNA]</scope>
    <source>
        <strain evidence="10">Shaxun</strain>
        <tissue evidence="10">Muscle</tissue>
    </source>
</reference>
<comment type="caution">
    <text evidence="6">Lacks conserved residue(s) required for the propagation of feature annotation.</text>
</comment>
<evidence type="ECO:0000256" key="8">
    <source>
        <dbReference type="SAM" id="SignalP"/>
    </source>
</evidence>
<dbReference type="PANTHER" id="PTHR24252">
    <property type="entry name" value="ACROSIN-RELATED"/>
    <property type="match status" value="1"/>
</dbReference>
<dbReference type="PROSITE" id="PS00134">
    <property type="entry name" value="TRYPSIN_HIS"/>
    <property type="match status" value="1"/>
</dbReference>
<dbReference type="OrthoDB" id="546450at2759"/>